<evidence type="ECO:0000256" key="7">
    <source>
        <dbReference type="ARBA" id="ARBA00022989"/>
    </source>
</evidence>
<evidence type="ECO:0000256" key="10">
    <source>
        <dbReference type="SAM" id="Phobius"/>
    </source>
</evidence>
<evidence type="ECO:0000256" key="6">
    <source>
        <dbReference type="ARBA" id="ARBA00022824"/>
    </source>
</evidence>
<evidence type="ECO:0000313" key="12">
    <source>
        <dbReference type="EMBL" id="KAB8346201.1"/>
    </source>
</evidence>
<keyword evidence="8 10" id="KW-0472">Membrane</keyword>
<feature type="domain" description="Glycosyltransferase subfamily 4-like N-terminal" evidence="11">
    <location>
        <begin position="95"/>
        <end position="263"/>
    </location>
</feature>
<evidence type="ECO:0000256" key="8">
    <source>
        <dbReference type="ARBA" id="ARBA00023136"/>
    </source>
</evidence>
<comment type="pathway">
    <text evidence="2">Protein modification; protein glycosylation.</text>
</comment>
<dbReference type="SUPFAM" id="SSF53756">
    <property type="entry name" value="UDP-Glycosyltransferase/glycogen phosphorylase"/>
    <property type="match status" value="1"/>
</dbReference>
<gene>
    <name evidence="12" type="ORF">FH972_023246</name>
</gene>
<name>A0A5N6KUZ5_9ROSI</name>
<dbReference type="AlphaFoldDB" id="A0A5N6KUZ5"/>
<protein>
    <recommendedName>
        <fullName evidence="11">Glycosyltransferase subfamily 4-like N-terminal domain-containing protein</fullName>
    </recommendedName>
</protein>
<dbReference type="Pfam" id="PF13579">
    <property type="entry name" value="Glyco_trans_4_4"/>
    <property type="match status" value="1"/>
</dbReference>
<proteinExistence type="predicted"/>
<keyword evidence="4" id="KW-0808">Transferase</keyword>
<evidence type="ECO:0000256" key="1">
    <source>
        <dbReference type="ARBA" id="ARBA00004389"/>
    </source>
</evidence>
<feature type="transmembrane region" description="Helical" evidence="10">
    <location>
        <begin position="6"/>
        <end position="28"/>
    </location>
</feature>
<dbReference type="PANTHER" id="PTHR13036:SF0">
    <property type="entry name" value="CHITOBIOSYLDIPHOSPHODOLICHOL BETA-MANNOSYLTRANSFERASE"/>
    <property type="match status" value="1"/>
</dbReference>
<sequence length="498" mass="55096">MDSMWAVTLFVITTFGSGVAVVVLLLILGPTQYNPYRPGLIQEQSQQDGGTFTALKNEGKDSYGRFSQGRNTTKKLNSETTVQVVVLGDIGRSPRMQYHAKSLVEQGVRVQLVGYQESDLLPELVQHPLLQVVPLSPPPRFLRDGPLPFVVKGPLKALHQAWDLYQALAYRTPATKFMLVQNPPAVPVLAVAQMVCFQRNTRLVVDWHNYGWSILALKLGKSHPLVFISRIYESVFSRGADAHLTVTDAMARDVATRVSVRPRALHDRPAAAFRPISPAERSEALAYLEPSSQYAADLLKGSWKLLVSSTSWTADEDFSVLLHALVEYSAGKKSVSKLPNLLVIITGKGPQKEHYLREIAKLNQDRKLEHVVIQTAWLSMKDYAQLLASADLGVCLHQSSSGLDLPMKIVDMFGAGLPVLAWSKYESFGELVKEGQNGRGFESAEALQQLLVELLAQDGSQLRALKEGAVQESHRRWNDEWDAVAGVLFGVHSEKALK</sequence>
<dbReference type="FunFam" id="3.40.50.2000:FF:000162">
    <property type="entry name" value="Beta-1,4-mannosyltransferase (Alg1), putative"/>
    <property type="match status" value="1"/>
</dbReference>
<dbReference type="Gene3D" id="3.40.50.2000">
    <property type="entry name" value="Glycogen Phosphorylase B"/>
    <property type="match status" value="1"/>
</dbReference>
<feature type="region of interest" description="Disordered" evidence="9">
    <location>
        <begin position="51"/>
        <end position="71"/>
    </location>
</feature>
<reference evidence="12 13" key="1">
    <citation type="submission" date="2019-06" db="EMBL/GenBank/DDBJ databases">
        <title>A chromosomal-level reference genome of Carpinus fangiana (Coryloideae, Betulaceae).</title>
        <authorList>
            <person name="Yang X."/>
            <person name="Wang Z."/>
            <person name="Zhang L."/>
            <person name="Hao G."/>
            <person name="Liu J."/>
            <person name="Yang Y."/>
        </authorList>
    </citation>
    <scope>NUCLEOTIDE SEQUENCE [LARGE SCALE GENOMIC DNA]</scope>
    <source>
        <strain evidence="12">Cfa_2016G</strain>
        <tissue evidence="12">Leaf</tissue>
    </source>
</reference>
<dbReference type="EMBL" id="VIBQ01000013">
    <property type="protein sequence ID" value="KAB8346201.1"/>
    <property type="molecule type" value="Genomic_DNA"/>
</dbReference>
<keyword evidence="5 10" id="KW-0812">Transmembrane</keyword>
<dbReference type="GO" id="GO:0000030">
    <property type="term" value="F:mannosyltransferase activity"/>
    <property type="evidence" value="ECO:0007669"/>
    <property type="project" value="InterPro"/>
</dbReference>
<organism evidence="12 13">
    <name type="scientific">Carpinus fangiana</name>
    <dbReference type="NCBI Taxonomy" id="176857"/>
    <lineage>
        <taxon>Eukaryota</taxon>
        <taxon>Viridiplantae</taxon>
        <taxon>Streptophyta</taxon>
        <taxon>Embryophyta</taxon>
        <taxon>Tracheophyta</taxon>
        <taxon>Spermatophyta</taxon>
        <taxon>Magnoliopsida</taxon>
        <taxon>eudicotyledons</taxon>
        <taxon>Gunneridae</taxon>
        <taxon>Pentapetalae</taxon>
        <taxon>rosids</taxon>
        <taxon>fabids</taxon>
        <taxon>Fagales</taxon>
        <taxon>Betulaceae</taxon>
        <taxon>Carpinus</taxon>
    </lineage>
</organism>
<evidence type="ECO:0000256" key="3">
    <source>
        <dbReference type="ARBA" id="ARBA00022676"/>
    </source>
</evidence>
<keyword evidence="7 10" id="KW-1133">Transmembrane helix</keyword>
<dbReference type="Pfam" id="PF13692">
    <property type="entry name" value="Glyco_trans_1_4"/>
    <property type="match status" value="1"/>
</dbReference>
<evidence type="ECO:0000256" key="4">
    <source>
        <dbReference type="ARBA" id="ARBA00022679"/>
    </source>
</evidence>
<dbReference type="GO" id="GO:0005789">
    <property type="term" value="C:endoplasmic reticulum membrane"/>
    <property type="evidence" value="ECO:0007669"/>
    <property type="project" value="UniProtKB-SubCell"/>
</dbReference>
<comment type="caution">
    <text evidence="12">The sequence shown here is derived from an EMBL/GenBank/DDBJ whole genome shotgun (WGS) entry which is preliminary data.</text>
</comment>
<dbReference type="InterPro" id="IPR026051">
    <property type="entry name" value="ALG1-like"/>
</dbReference>
<keyword evidence="6" id="KW-0256">Endoplasmic reticulum</keyword>
<evidence type="ECO:0000313" key="13">
    <source>
        <dbReference type="Proteomes" id="UP000327013"/>
    </source>
</evidence>
<evidence type="ECO:0000256" key="5">
    <source>
        <dbReference type="ARBA" id="ARBA00022692"/>
    </source>
</evidence>
<dbReference type="OrthoDB" id="614844at2759"/>
<evidence type="ECO:0000256" key="2">
    <source>
        <dbReference type="ARBA" id="ARBA00004922"/>
    </source>
</evidence>
<evidence type="ECO:0000256" key="9">
    <source>
        <dbReference type="SAM" id="MobiDB-lite"/>
    </source>
</evidence>
<comment type="subcellular location">
    <subcellularLocation>
        <location evidence="1">Endoplasmic reticulum membrane</location>
        <topology evidence="1">Single-pass membrane protein</topology>
    </subcellularLocation>
</comment>
<accession>A0A5N6KUZ5</accession>
<evidence type="ECO:0000259" key="11">
    <source>
        <dbReference type="Pfam" id="PF13579"/>
    </source>
</evidence>
<keyword evidence="13" id="KW-1185">Reference proteome</keyword>
<keyword evidence="3" id="KW-0328">Glycosyltransferase</keyword>
<dbReference type="Proteomes" id="UP000327013">
    <property type="component" value="Unassembled WGS sequence"/>
</dbReference>
<dbReference type="PANTHER" id="PTHR13036">
    <property type="entry name" value="BETA1,4 MANNOSYLTRANSFERASE"/>
    <property type="match status" value="1"/>
</dbReference>
<dbReference type="InterPro" id="IPR028098">
    <property type="entry name" value="Glyco_trans_4-like_N"/>
</dbReference>